<dbReference type="AlphaFoldDB" id="A0AAW2NYU6"/>
<reference evidence="6" key="2">
    <citation type="journal article" date="2024" name="Plant">
        <title>Genomic evolution and insights into agronomic trait innovations of Sesamum species.</title>
        <authorList>
            <person name="Miao H."/>
            <person name="Wang L."/>
            <person name="Qu L."/>
            <person name="Liu H."/>
            <person name="Sun Y."/>
            <person name="Le M."/>
            <person name="Wang Q."/>
            <person name="Wei S."/>
            <person name="Zheng Y."/>
            <person name="Lin W."/>
            <person name="Duan Y."/>
            <person name="Cao H."/>
            <person name="Xiong S."/>
            <person name="Wang X."/>
            <person name="Wei L."/>
            <person name="Li C."/>
            <person name="Ma Q."/>
            <person name="Ju M."/>
            <person name="Zhao R."/>
            <person name="Li G."/>
            <person name="Mu C."/>
            <person name="Tian Q."/>
            <person name="Mei H."/>
            <person name="Zhang T."/>
            <person name="Gao T."/>
            <person name="Zhang H."/>
        </authorList>
    </citation>
    <scope>NUCLEOTIDE SEQUENCE</scope>
    <source>
        <strain evidence="6">G01</strain>
    </source>
</reference>
<protein>
    <submittedName>
        <fullName evidence="6">S-adenosylmethionine decarboxylase proenzyme 4</fullName>
    </submittedName>
</protein>
<accession>A0AAW2NYU6</accession>
<dbReference type="GO" id="GO:0005829">
    <property type="term" value="C:cytosol"/>
    <property type="evidence" value="ECO:0007669"/>
    <property type="project" value="TreeGrafter"/>
</dbReference>
<dbReference type="GO" id="GO:0004014">
    <property type="term" value="F:adenosylmethionine decarboxylase activity"/>
    <property type="evidence" value="ECO:0007669"/>
    <property type="project" value="InterPro"/>
</dbReference>
<dbReference type="GO" id="GO:0006597">
    <property type="term" value="P:spermine biosynthetic process"/>
    <property type="evidence" value="ECO:0007669"/>
    <property type="project" value="TreeGrafter"/>
</dbReference>
<dbReference type="SUPFAM" id="SSF56276">
    <property type="entry name" value="S-adenosylmethionine decarboxylase"/>
    <property type="match status" value="1"/>
</dbReference>
<evidence type="ECO:0000256" key="3">
    <source>
        <dbReference type="ARBA" id="ARBA00022813"/>
    </source>
</evidence>
<reference evidence="6" key="1">
    <citation type="submission" date="2020-06" db="EMBL/GenBank/DDBJ databases">
        <authorList>
            <person name="Li T."/>
            <person name="Hu X."/>
            <person name="Zhang T."/>
            <person name="Song X."/>
            <person name="Zhang H."/>
            <person name="Dai N."/>
            <person name="Sheng W."/>
            <person name="Hou X."/>
            <person name="Wei L."/>
        </authorList>
    </citation>
    <scope>NUCLEOTIDE SEQUENCE</scope>
    <source>
        <strain evidence="6">G01</strain>
        <tissue evidence="6">Leaf</tissue>
    </source>
</reference>
<dbReference type="InterPro" id="IPR048283">
    <property type="entry name" value="AdoMetDC-like"/>
</dbReference>
<comment type="caution">
    <text evidence="6">The sequence shown here is derived from an EMBL/GenBank/DDBJ whole genome shotgun (WGS) entry which is preliminary data.</text>
</comment>
<dbReference type="InterPro" id="IPR016067">
    <property type="entry name" value="S-AdoMet_deCO2ase_core"/>
</dbReference>
<keyword evidence="3" id="KW-0068">Autocatalytic cleavage</keyword>
<comment type="pathway">
    <text evidence="1">Amine and polyamine biosynthesis; S-adenosylmethioninamine biosynthesis; S-adenosylmethioninamine from S-adenosyl-L-methionine: step 1/1.</text>
</comment>
<evidence type="ECO:0000256" key="2">
    <source>
        <dbReference type="ARBA" id="ARBA00008466"/>
    </source>
</evidence>
<sequence length="132" mass="14711">MTEITGIRDVNRNALICDYAFDPCGYSMNGLDGNRYSTVHVTPEDGFSYASFECVGSVYDDREEFFEVLQKVVKIFRPAALSVSTTCPTGHEIWRGVVKAIEPLGMRLRSRAADEFPATGTVVSQAFTTRRK</sequence>
<dbReference type="Pfam" id="PF01536">
    <property type="entry name" value="SAM_decarbox"/>
    <property type="match status" value="1"/>
</dbReference>
<gene>
    <name evidence="6" type="ORF">Sangu_1105000</name>
</gene>
<dbReference type="EMBL" id="JACGWK010000006">
    <property type="protein sequence ID" value="KAL0348772.1"/>
    <property type="molecule type" value="Genomic_DNA"/>
</dbReference>
<dbReference type="PANTHER" id="PTHR11570">
    <property type="entry name" value="S-ADENOSYLMETHIONINE DECARBOXYLASE"/>
    <property type="match status" value="1"/>
</dbReference>
<dbReference type="GO" id="GO:0008295">
    <property type="term" value="P:spermidine biosynthetic process"/>
    <property type="evidence" value="ECO:0007669"/>
    <property type="project" value="UniProtKB-KW"/>
</dbReference>
<keyword evidence="4" id="KW-0745">Spermidine biosynthesis</keyword>
<name>A0AAW2NYU6_9LAMI</name>
<evidence type="ECO:0000256" key="1">
    <source>
        <dbReference type="ARBA" id="ARBA00004911"/>
    </source>
</evidence>
<organism evidence="6">
    <name type="scientific">Sesamum angustifolium</name>
    <dbReference type="NCBI Taxonomy" id="2727405"/>
    <lineage>
        <taxon>Eukaryota</taxon>
        <taxon>Viridiplantae</taxon>
        <taxon>Streptophyta</taxon>
        <taxon>Embryophyta</taxon>
        <taxon>Tracheophyta</taxon>
        <taxon>Spermatophyta</taxon>
        <taxon>Magnoliopsida</taxon>
        <taxon>eudicotyledons</taxon>
        <taxon>Gunneridae</taxon>
        <taxon>Pentapetalae</taxon>
        <taxon>asterids</taxon>
        <taxon>lamiids</taxon>
        <taxon>Lamiales</taxon>
        <taxon>Pedaliaceae</taxon>
        <taxon>Sesamum</taxon>
    </lineage>
</organism>
<proteinExistence type="inferred from homology"/>
<keyword evidence="5" id="KW-0620">Polyamine biosynthesis</keyword>
<dbReference type="Gene3D" id="3.60.90.10">
    <property type="entry name" value="S-adenosylmethionine decarboxylase"/>
    <property type="match status" value="1"/>
</dbReference>
<evidence type="ECO:0000256" key="5">
    <source>
        <dbReference type="ARBA" id="ARBA00023115"/>
    </source>
</evidence>
<evidence type="ECO:0000313" key="6">
    <source>
        <dbReference type="EMBL" id="KAL0348772.1"/>
    </source>
</evidence>
<evidence type="ECO:0000256" key="4">
    <source>
        <dbReference type="ARBA" id="ARBA00023066"/>
    </source>
</evidence>
<dbReference type="PANTHER" id="PTHR11570:SF38">
    <property type="entry name" value="S-ADENOSYLMETHIONINE DECARBOXYLASE PROENZYME 4"/>
    <property type="match status" value="1"/>
</dbReference>
<comment type="similarity">
    <text evidence="2">Belongs to the eukaryotic AdoMetDC family.</text>
</comment>